<sequence>MGRASTLTLYERGQIKVLSTTADCLSRQALQEGYYEFPNSERLDKLNDRKKDNFADSVNEIGRNCGINASKTTVWRMLDKCPNIVRSRMKKCP</sequence>
<accession>A0A1I7WHR6</accession>
<dbReference type="WBParaSite" id="Hba_04550">
    <property type="protein sequence ID" value="Hba_04550"/>
    <property type="gene ID" value="Hba_04550"/>
</dbReference>
<name>A0A1I7WHR6_HETBA</name>
<evidence type="ECO:0000313" key="1">
    <source>
        <dbReference type="Proteomes" id="UP000095283"/>
    </source>
</evidence>
<protein>
    <submittedName>
        <fullName evidence="2">HTH_Tnp_Tc3_1 domain-containing protein</fullName>
    </submittedName>
</protein>
<proteinExistence type="predicted"/>
<reference evidence="2" key="1">
    <citation type="submission" date="2016-11" db="UniProtKB">
        <authorList>
            <consortium name="WormBaseParasite"/>
        </authorList>
    </citation>
    <scope>IDENTIFICATION</scope>
</reference>
<dbReference type="AlphaFoldDB" id="A0A1I7WHR6"/>
<dbReference type="Gene3D" id="1.10.10.10">
    <property type="entry name" value="Winged helix-like DNA-binding domain superfamily/Winged helix DNA-binding domain"/>
    <property type="match status" value="1"/>
</dbReference>
<evidence type="ECO:0000313" key="2">
    <source>
        <dbReference type="WBParaSite" id="Hba_04550"/>
    </source>
</evidence>
<dbReference type="Proteomes" id="UP000095283">
    <property type="component" value="Unplaced"/>
</dbReference>
<organism evidence="1 2">
    <name type="scientific">Heterorhabditis bacteriophora</name>
    <name type="common">Entomopathogenic nematode worm</name>
    <dbReference type="NCBI Taxonomy" id="37862"/>
    <lineage>
        <taxon>Eukaryota</taxon>
        <taxon>Metazoa</taxon>
        <taxon>Ecdysozoa</taxon>
        <taxon>Nematoda</taxon>
        <taxon>Chromadorea</taxon>
        <taxon>Rhabditida</taxon>
        <taxon>Rhabditina</taxon>
        <taxon>Rhabditomorpha</taxon>
        <taxon>Strongyloidea</taxon>
        <taxon>Heterorhabditidae</taxon>
        <taxon>Heterorhabditis</taxon>
    </lineage>
</organism>
<keyword evidence="1" id="KW-1185">Reference proteome</keyword>
<dbReference type="InterPro" id="IPR036388">
    <property type="entry name" value="WH-like_DNA-bd_sf"/>
</dbReference>